<reference evidence="1 2" key="1">
    <citation type="journal article" date="2020" name="Nat. Food">
        <title>A phased Vanilla planifolia genome enables genetic improvement of flavour and production.</title>
        <authorList>
            <person name="Hasing T."/>
            <person name="Tang H."/>
            <person name="Brym M."/>
            <person name="Khazi F."/>
            <person name="Huang T."/>
            <person name="Chambers A.H."/>
        </authorList>
    </citation>
    <scope>NUCLEOTIDE SEQUENCE [LARGE SCALE GENOMIC DNA]</scope>
    <source>
        <tissue evidence="1">Leaf</tissue>
    </source>
</reference>
<dbReference type="AlphaFoldDB" id="A0A835QH32"/>
<accession>A0A835QH32</accession>
<evidence type="ECO:0000313" key="1">
    <source>
        <dbReference type="EMBL" id="KAG0473165.1"/>
    </source>
</evidence>
<proteinExistence type="predicted"/>
<dbReference type="Proteomes" id="UP000636800">
    <property type="component" value="Chromosome 7"/>
</dbReference>
<dbReference type="EMBL" id="JADCNL010000007">
    <property type="protein sequence ID" value="KAG0473165.1"/>
    <property type="molecule type" value="Genomic_DNA"/>
</dbReference>
<gene>
    <name evidence="1" type="ORF">HPP92_015022</name>
</gene>
<evidence type="ECO:0000313" key="2">
    <source>
        <dbReference type="Proteomes" id="UP000636800"/>
    </source>
</evidence>
<keyword evidence="2" id="KW-1185">Reference proteome</keyword>
<organism evidence="1 2">
    <name type="scientific">Vanilla planifolia</name>
    <name type="common">Vanilla</name>
    <dbReference type="NCBI Taxonomy" id="51239"/>
    <lineage>
        <taxon>Eukaryota</taxon>
        <taxon>Viridiplantae</taxon>
        <taxon>Streptophyta</taxon>
        <taxon>Embryophyta</taxon>
        <taxon>Tracheophyta</taxon>
        <taxon>Spermatophyta</taxon>
        <taxon>Magnoliopsida</taxon>
        <taxon>Liliopsida</taxon>
        <taxon>Asparagales</taxon>
        <taxon>Orchidaceae</taxon>
        <taxon>Vanilloideae</taxon>
        <taxon>Vanilleae</taxon>
        <taxon>Vanilla</taxon>
    </lineage>
</organism>
<name>A0A835QH32_VANPL</name>
<sequence length="72" mass="7643">MVSTNRAAAGLKEKKEISPNRGCGGWGNSVGRLQQLQVVGLESHSVGLDEGRLLGLLGRVGLITVRFAVAWQ</sequence>
<protein>
    <submittedName>
        <fullName evidence="1">Uncharacterized protein</fullName>
    </submittedName>
</protein>
<comment type="caution">
    <text evidence="1">The sequence shown here is derived from an EMBL/GenBank/DDBJ whole genome shotgun (WGS) entry which is preliminary data.</text>
</comment>
<dbReference type="OrthoDB" id="1733797at2759"/>